<keyword evidence="3" id="KW-1185">Reference proteome</keyword>
<name>A0A6M1T5D1_9BACT</name>
<evidence type="ECO:0000313" key="3">
    <source>
        <dbReference type="Proteomes" id="UP000479132"/>
    </source>
</evidence>
<comment type="caution">
    <text evidence="2">The sequence shown here is derived from an EMBL/GenBank/DDBJ whole genome shotgun (WGS) entry which is preliminary data.</text>
</comment>
<keyword evidence="1" id="KW-0812">Transmembrane</keyword>
<dbReference type="RefSeq" id="WP_165265681.1">
    <property type="nucleotide sequence ID" value="NZ_JAALLS010000002.1"/>
</dbReference>
<evidence type="ECO:0000313" key="2">
    <source>
        <dbReference type="EMBL" id="NGP87171.1"/>
    </source>
</evidence>
<evidence type="ECO:0000256" key="1">
    <source>
        <dbReference type="SAM" id="Phobius"/>
    </source>
</evidence>
<gene>
    <name evidence="2" type="ORF">G3569_02295</name>
</gene>
<dbReference type="EMBL" id="JAALLS010000002">
    <property type="protein sequence ID" value="NGP87171.1"/>
    <property type="molecule type" value="Genomic_DNA"/>
</dbReference>
<dbReference type="AlphaFoldDB" id="A0A6M1T5D1"/>
<proteinExistence type="predicted"/>
<feature type="transmembrane region" description="Helical" evidence="1">
    <location>
        <begin position="35"/>
        <end position="53"/>
    </location>
</feature>
<reference evidence="2 3" key="1">
    <citation type="submission" date="2020-02" db="EMBL/GenBank/DDBJ databases">
        <title>Aliifodinibius halophilus 2W32, complete genome.</title>
        <authorList>
            <person name="Li Y."/>
            <person name="Wu S."/>
        </authorList>
    </citation>
    <scope>NUCLEOTIDE SEQUENCE [LARGE SCALE GENOMIC DNA]</scope>
    <source>
        <strain evidence="2 3">2W32</strain>
    </source>
</reference>
<feature type="transmembrane region" description="Helical" evidence="1">
    <location>
        <begin position="73"/>
        <end position="92"/>
    </location>
</feature>
<dbReference type="Proteomes" id="UP000479132">
    <property type="component" value="Unassembled WGS sequence"/>
</dbReference>
<organism evidence="2 3">
    <name type="scientific">Fodinibius halophilus</name>
    <dbReference type="NCBI Taxonomy" id="1736908"/>
    <lineage>
        <taxon>Bacteria</taxon>
        <taxon>Pseudomonadati</taxon>
        <taxon>Balneolota</taxon>
        <taxon>Balneolia</taxon>
        <taxon>Balneolales</taxon>
        <taxon>Balneolaceae</taxon>
        <taxon>Fodinibius</taxon>
    </lineage>
</organism>
<accession>A0A6M1T5D1</accession>
<sequence length="154" mass="16869">MKTQPKRITANDLPITLTDLKVINQSNILMYIAKFVFYIAIIFLVVGIGTLLFGPSSLRVGISGPTFTEFVLLNPGPITSIGAGLTFIGNLLDAQSMKCLEKYVEENYVLYNNHGNPAKEAVIGLDCEDGNKLVLSYLPIDNTEEEKIAAQRTS</sequence>
<keyword evidence="1" id="KW-1133">Transmembrane helix</keyword>
<keyword evidence="1" id="KW-0472">Membrane</keyword>
<protein>
    <submittedName>
        <fullName evidence="2">Uncharacterized protein</fullName>
    </submittedName>
</protein>